<evidence type="ECO:0000313" key="18">
    <source>
        <dbReference type="Proteomes" id="UP000476176"/>
    </source>
</evidence>
<accession>A0A6A3R282</accession>
<dbReference type="EMBL" id="QXGA01003045">
    <property type="protein sequence ID" value="KAE9088285.1"/>
    <property type="molecule type" value="Genomic_DNA"/>
</dbReference>
<gene>
    <name evidence="9" type="ORF">PF001_g25642</name>
    <name evidence="8" type="ORF">PF002_g21719</name>
    <name evidence="6" type="ORF">PF004_g25255</name>
    <name evidence="7" type="ORF">PF005_g20499</name>
    <name evidence="5" type="ORF">PF006_g25619</name>
    <name evidence="4" type="ORF">PF007_g20678</name>
    <name evidence="10" type="ORF">PF008_g25689</name>
    <name evidence="1" type="ORF">PF009_g24835</name>
    <name evidence="3" type="ORF">PF010_g20041</name>
    <name evidence="2" type="ORF">PF011_g25049</name>
</gene>
<dbReference type="Proteomes" id="UP000476176">
    <property type="component" value="Unassembled WGS sequence"/>
</dbReference>
<evidence type="ECO:0000313" key="2">
    <source>
        <dbReference type="EMBL" id="KAE8973941.1"/>
    </source>
</evidence>
<evidence type="ECO:0000313" key="20">
    <source>
        <dbReference type="Proteomes" id="UP000488956"/>
    </source>
</evidence>
<evidence type="ECO:0000313" key="19">
    <source>
        <dbReference type="Proteomes" id="UP000486351"/>
    </source>
</evidence>
<dbReference type="Proteomes" id="UP000440367">
    <property type="component" value="Unassembled WGS sequence"/>
</dbReference>
<evidence type="ECO:0000313" key="12">
    <source>
        <dbReference type="Proteomes" id="UP000433483"/>
    </source>
</evidence>
<organism evidence="5 15">
    <name type="scientific">Phytophthora fragariae</name>
    <dbReference type="NCBI Taxonomy" id="53985"/>
    <lineage>
        <taxon>Eukaryota</taxon>
        <taxon>Sar</taxon>
        <taxon>Stramenopiles</taxon>
        <taxon>Oomycota</taxon>
        <taxon>Peronosporomycetes</taxon>
        <taxon>Peronosporales</taxon>
        <taxon>Peronosporaceae</taxon>
        <taxon>Phytophthora</taxon>
    </lineage>
</organism>
<dbReference type="AlphaFoldDB" id="A0A6A3R282"/>
<reference evidence="11 12" key="1">
    <citation type="submission" date="2018-08" db="EMBL/GenBank/DDBJ databases">
        <title>Genomic investigation of the strawberry pathogen Phytophthora fragariae indicates pathogenicity is determined by transcriptional variation in three key races.</title>
        <authorList>
            <person name="Adams T.M."/>
            <person name="Armitage A.D."/>
            <person name="Sobczyk M.K."/>
            <person name="Bates H.J."/>
            <person name="Dunwell J.M."/>
            <person name="Nellist C.F."/>
            <person name="Harrison R.J."/>
        </authorList>
    </citation>
    <scope>NUCLEOTIDE SEQUENCE [LARGE SCALE GENOMIC DNA]</scope>
    <source>
        <strain evidence="9 13">A4</strain>
        <strain evidence="8 14">BC-1</strain>
        <strain evidence="6 18">BC-23</strain>
        <strain evidence="7 12">NOV-27</strain>
        <strain evidence="5 15">NOV-5</strain>
        <strain evidence="4 16">NOV-71</strain>
        <strain evidence="10 19">NOV-77</strain>
        <strain evidence="1 11">NOV-9</strain>
        <strain evidence="3 20">ONT-3</strain>
        <strain evidence="2 17">SCRP245</strain>
    </source>
</reference>
<evidence type="ECO:0000313" key="14">
    <source>
        <dbReference type="Proteomes" id="UP000440367"/>
    </source>
</evidence>
<dbReference type="Proteomes" id="UP000486351">
    <property type="component" value="Unassembled WGS sequence"/>
</dbReference>
<dbReference type="Proteomes" id="UP000441208">
    <property type="component" value="Unassembled WGS sequence"/>
</dbReference>
<dbReference type="Proteomes" id="UP000433483">
    <property type="component" value="Unassembled WGS sequence"/>
</dbReference>
<dbReference type="EMBL" id="QXFX01001672">
    <property type="protein sequence ID" value="KAE9086550.1"/>
    <property type="molecule type" value="Genomic_DNA"/>
</dbReference>
<dbReference type="EMBL" id="QXFY01002968">
    <property type="protein sequence ID" value="KAE9290172.1"/>
    <property type="molecule type" value="Genomic_DNA"/>
</dbReference>
<proteinExistence type="predicted"/>
<evidence type="ECO:0000313" key="8">
    <source>
        <dbReference type="EMBL" id="KAE9200810.1"/>
    </source>
</evidence>
<dbReference type="Proteomes" id="UP000460718">
    <property type="component" value="Unassembled WGS sequence"/>
</dbReference>
<evidence type="ECO:0000313" key="4">
    <source>
        <dbReference type="EMBL" id="KAE9086681.1"/>
    </source>
</evidence>
<evidence type="ECO:0000313" key="5">
    <source>
        <dbReference type="EMBL" id="KAE9088285.1"/>
    </source>
</evidence>
<dbReference type="Proteomes" id="UP000429523">
    <property type="component" value="Unassembled WGS sequence"/>
</dbReference>
<dbReference type="Proteomes" id="UP000440732">
    <property type="component" value="Unassembled WGS sequence"/>
</dbReference>
<evidence type="ECO:0000313" key="10">
    <source>
        <dbReference type="EMBL" id="KAE9290172.1"/>
    </source>
</evidence>
<evidence type="ECO:0000313" key="11">
    <source>
        <dbReference type="Proteomes" id="UP000429523"/>
    </source>
</evidence>
<dbReference type="EMBL" id="QXFZ01001677">
    <property type="protein sequence ID" value="KAE9086681.1"/>
    <property type="molecule type" value="Genomic_DNA"/>
</dbReference>
<evidence type="ECO:0000313" key="15">
    <source>
        <dbReference type="Proteomes" id="UP000440732"/>
    </source>
</evidence>
<evidence type="ECO:0000313" key="6">
    <source>
        <dbReference type="EMBL" id="KAE9179154.1"/>
    </source>
</evidence>
<dbReference type="Proteomes" id="UP000488956">
    <property type="component" value="Unassembled WGS sequence"/>
</dbReference>
<keyword evidence="12" id="KW-1185">Reference proteome</keyword>
<protein>
    <submittedName>
        <fullName evidence="5">Uncharacterized protein</fullName>
    </submittedName>
</protein>
<evidence type="ECO:0000313" key="17">
    <source>
        <dbReference type="Proteomes" id="UP000460718"/>
    </source>
</evidence>
<evidence type="ECO:0000313" key="7">
    <source>
        <dbReference type="EMBL" id="KAE9187320.1"/>
    </source>
</evidence>
<comment type="caution">
    <text evidence="5">The sequence shown here is derived from an EMBL/GenBank/DDBJ whole genome shotgun (WGS) entry which is preliminary data.</text>
</comment>
<sequence>MSAIDVARAKMLSAKKGVVLADQTSSTVSGDFSEVSYAIED</sequence>
<evidence type="ECO:0000313" key="3">
    <source>
        <dbReference type="EMBL" id="KAE9086550.1"/>
    </source>
</evidence>
<dbReference type="EMBL" id="QXGC01003042">
    <property type="protein sequence ID" value="KAE9179154.1"/>
    <property type="molecule type" value="Genomic_DNA"/>
</dbReference>
<name>A0A6A3R282_9STRA</name>
<dbReference type="EMBL" id="QXGE01003042">
    <property type="protein sequence ID" value="KAE9277464.1"/>
    <property type="molecule type" value="Genomic_DNA"/>
</dbReference>
<evidence type="ECO:0000313" key="16">
    <source>
        <dbReference type="Proteomes" id="UP000441208"/>
    </source>
</evidence>
<dbReference type="EMBL" id="QXGD01001695">
    <property type="protein sequence ID" value="KAE9200810.1"/>
    <property type="molecule type" value="Genomic_DNA"/>
</dbReference>
<evidence type="ECO:0000313" key="9">
    <source>
        <dbReference type="EMBL" id="KAE9277464.1"/>
    </source>
</evidence>
<dbReference type="EMBL" id="QXFW01002975">
    <property type="protein sequence ID" value="KAE8973941.1"/>
    <property type="molecule type" value="Genomic_DNA"/>
</dbReference>
<dbReference type="Proteomes" id="UP000437068">
    <property type="component" value="Unassembled WGS sequence"/>
</dbReference>
<evidence type="ECO:0000313" key="13">
    <source>
        <dbReference type="Proteomes" id="UP000437068"/>
    </source>
</evidence>
<dbReference type="EMBL" id="QXGF01002380">
    <property type="protein sequence ID" value="KAE8924942.1"/>
    <property type="molecule type" value="Genomic_DNA"/>
</dbReference>
<dbReference type="EMBL" id="QXGB01001665">
    <property type="protein sequence ID" value="KAE9187320.1"/>
    <property type="molecule type" value="Genomic_DNA"/>
</dbReference>
<evidence type="ECO:0000313" key="1">
    <source>
        <dbReference type="EMBL" id="KAE8924942.1"/>
    </source>
</evidence>